<dbReference type="EMBL" id="JAJNOC010000008">
    <property type="protein sequence ID" value="MCD2518760.1"/>
    <property type="molecule type" value="Genomic_DNA"/>
</dbReference>
<dbReference type="InterPro" id="IPR002942">
    <property type="entry name" value="S4_RNA-bd"/>
</dbReference>
<dbReference type="PROSITE" id="PS50889">
    <property type="entry name" value="S4"/>
    <property type="match status" value="1"/>
</dbReference>
<dbReference type="SUPFAM" id="SSF55120">
    <property type="entry name" value="Pseudouridine synthase"/>
    <property type="match status" value="1"/>
</dbReference>
<gene>
    <name evidence="12" type="ORF">LQ564_20895</name>
</gene>
<evidence type="ECO:0000256" key="9">
    <source>
        <dbReference type="ARBA" id="ARBA00043147"/>
    </source>
</evidence>
<proteinExistence type="predicted"/>
<sequence>MEEGIRLAKRVAAQLGCSRAEAERYIAGGGISVDGAIVEDPASRVLPSQEVRVLPGASADEAPPVTILLHKPAGFNSGVGSRGEPAVGCVTAETHEAQGHGQQRFLKRHLTKLTLTSPLETDASGLVVYTQDFRVARKLVDEADRVEQEFIVDVTGAIKEGGLALLNHGLSFNGKPIAPMKVSWQNEHRLRFALKGVKPGLIDHMCREVGLEIVDMRRIRIGRVSMAGLPIGQWRYLLDYERF</sequence>
<evidence type="ECO:0000256" key="10">
    <source>
        <dbReference type="PROSITE-ProRule" id="PRU00182"/>
    </source>
</evidence>
<comment type="caution">
    <text evidence="12">The sequence shown here is derived from an EMBL/GenBank/DDBJ whole genome shotgun (WGS) entry which is preliminary data.</text>
</comment>
<dbReference type="SMART" id="SM00363">
    <property type="entry name" value="S4"/>
    <property type="match status" value="1"/>
</dbReference>
<dbReference type="CDD" id="cd00165">
    <property type="entry name" value="S4"/>
    <property type="match status" value="1"/>
</dbReference>
<evidence type="ECO:0000313" key="13">
    <source>
        <dbReference type="Proteomes" id="UP001179361"/>
    </source>
</evidence>
<protein>
    <recommendedName>
        <fullName evidence="4">Dual-specificity RNA pseudouridine synthase RluF</fullName>
        <ecNumber evidence="3">5.4.99.21</ecNumber>
    </recommendedName>
    <alternativeName>
        <fullName evidence="6">23S rRNA pseudouridine(2604) synthase</fullName>
    </alternativeName>
    <alternativeName>
        <fullName evidence="8">Ribosomal large subunit pseudouridine synthase F</fullName>
    </alternativeName>
    <alternativeName>
        <fullName evidence="7">rRNA pseudouridylate synthase F</fullName>
    </alternativeName>
    <alternativeName>
        <fullName evidence="9">rRNA-uridine isomerase F</fullName>
    </alternativeName>
    <alternativeName>
        <fullName evidence="5">tRNA(Tyr) pseudouridine(35) synthase</fullName>
    </alternativeName>
</protein>
<evidence type="ECO:0000256" key="4">
    <source>
        <dbReference type="ARBA" id="ARBA00039989"/>
    </source>
</evidence>
<reference evidence="12" key="1">
    <citation type="submission" date="2021-11" db="EMBL/GenBank/DDBJ databases">
        <title>The complete genome of Massilia sp sp. G4R7.</title>
        <authorList>
            <person name="Liu L."/>
            <person name="Yue J."/>
            <person name="Yuan J."/>
            <person name="Yang F."/>
            <person name="Li L."/>
        </authorList>
    </citation>
    <scope>NUCLEOTIDE SEQUENCE</scope>
    <source>
        <strain evidence="12">G4R7</strain>
    </source>
</reference>
<dbReference type="SUPFAM" id="SSF55174">
    <property type="entry name" value="Alpha-L RNA-binding motif"/>
    <property type="match status" value="1"/>
</dbReference>
<evidence type="ECO:0000256" key="3">
    <source>
        <dbReference type="ARBA" id="ARBA00038922"/>
    </source>
</evidence>
<dbReference type="Gene3D" id="3.30.2350.10">
    <property type="entry name" value="Pseudouridine synthase"/>
    <property type="match status" value="1"/>
</dbReference>
<evidence type="ECO:0000313" key="12">
    <source>
        <dbReference type="EMBL" id="MCD2518760.1"/>
    </source>
</evidence>
<name>A0ABS8QAI9_9BURK</name>
<dbReference type="RefSeq" id="WP_231060061.1">
    <property type="nucleotide sequence ID" value="NZ_JAJNOC010000008.1"/>
</dbReference>
<accession>A0ABS8QAI9</accession>
<dbReference type="InterPro" id="IPR020103">
    <property type="entry name" value="PsdUridine_synth_cat_dom_sf"/>
</dbReference>
<organism evidence="12 13">
    <name type="scientific">Massilia phyllostachyos</name>
    <dbReference type="NCBI Taxonomy" id="2898585"/>
    <lineage>
        <taxon>Bacteria</taxon>
        <taxon>Pseudomonadati</taxon>
        <taxon>Pseudomonadota</taxon>
        <taxon>Betaproteobacteria</taxon>
        <taxon>Burkholderiales</taxon>
        <taxon>Oxalobacteraceae</taxon>
        <taxon>Telluria group</taxon>
        <taxon>Massilia</taxon>
    </lineage>
</organism>
<dbReference type="CDD" id="cd02555">
    <property type="entry name" value="PSSA_1"/>
    <property type="match status" value="1"/>
</dbReference>
<evidence type="ECO:0000256" key="6">
    <source>
        <dbReference type="ARBA" id="ARBA00041697"/>
    </source>
</evidence>
<dbReference type="Gene3D" id="3.10.290.10">
    <property type="entry name" value="RNA-binding S4 domain"/>
    <property type="match status" value="1"/>
</dbReference>
<comment type="catalytic activity">
    <reaction evidence="2">
        <text>uridine(2604) in 23S rRNA = pseudouridine(2604) in 23S rRNA</text>
        <dbReference type="Rhea" id="RHEA:38875"/>
        <dbReference type="Rhea" id="RHEA-COMP:10093"/>
        <dbReference type="Rhea" id="RHEA-COMP:10094"/>
        <dbReference type="ChEBI" id="CHEBI:65314"/>
        <dbReference type="ChEBI" id="CHEBI:65315"/>
        <dbReference type="EC" id="5.4.99.21"/>
    </reaction>
</comment>
<evidence type="ECO:0000256" key="7">
    <source>
        <dbReference type="ARBA" id="ARBA00042843"/>
    </source>
</evidence>
<dbReference type="PANTHER" id="PTHR47683:SF2">
    <property type="entry name" value="RNA-BINDING S4 DOMAIN-CONTAINING PROTEIN"/>
    <property type="match status" value="1"/>
</dbReference>
<dbReference type="PANTHER" id="PTHR47683">
    <property type="entry name" value="PSEUDOURIDINE SYNTHASE FAMILY PROTEIN-RELATED"/>
    <property type="match status" value="1"/>
</dbReference>
<keyword evidence="10" id="KW-0694">RNA-binding</keyword>
<keyword evidence="13" id="KW-1185">Reference proteome</keyword>
<dbReference type="InterPro" id="IPR050343">
    <property type="entry name" value="RsuA_PseudoU_synthase"/>
</dbReference>
<evidence type="ECO:0000256" key="5">
    <source>
        <dbReference type="ARBA" id="ARBA00041420"/>
    </source>
</evidence>
<evidence type="ECO:0000256" key="2">
    <source>
        <dbReference type="ARBA" id="ARBA00036535"/>
    </source>
</evidence>
<evidence type="ECO:0000259" key="11">
    <source>
        <dbReference type="SMART" id="SM00363"/>
    </source>
</evidence>
<feature type="domain" description="RNA-binding S4" evidence="11">
    <location>
        <begin position="5"/>
        <end position="62"/>
    </location>
</feature>
<dbReference type="Proteomes" id="UP001179361">
    <property type="component" value="Unassembled WGS sequence"/>
</dbReference>
<evidence type="ECO:0000256" key="8">
    <source>
        <dbReference type="ARBA" id="ARBA00042890"/>
    </source>
</evidence>
<evidence type="ECO:0000256" key="1">
    <source>
        <dbReference type="ARBA" id="ARBA00036390"/>
    </source>
</evidence>
<dbReference type="EC" id="5.4.99.21" evidence="3"/>
<dbReference type="Pfam" id="PF01479">
    <property type="entry name" value="S4"/>
    <property type="match status" value="1"/>
</dbReference>
<comment type="catalytic activity">
    <reaction evidence="1">
        <text>uridine(35) in tRNA(Tyr) = pseudouridine(35) in tRNA(Tyr)</text>
        <dbReference type="Rhea" id="RHEA:60556"/>
        <dbReference type="Rhea" id="RHEA-COMP:15607"/>
        <dbReference type="Rhea" id="RHEA-COMP:15608"/>
        <dbReference type="ChEBI" id="CHEBI:65314"/>
        <dbReference type="ChEBI" id="CHEBI:65315"/>
    </reaction>
</comment>
<dbReference type="InterPro" id="IPR036986">
    <property type="entry name" value="S4_RNA-bd_sf"/>
</dbReference>